<evidence type="ECO:0000259" key="7">
    <source>
        <dbReference type="PROSITE" id="PS50885"/>
    </source>
</evidence>
<name>A0A317PK84_9HYPH</name>
<keyword evidence="4" id="KW-0807">Transducer</keyword>
<dbReference type="EMBL" id="QGTR01000002">
    <property type="protein sequence ID" value="PWW01355.1"/>
    <property type="molecule type" value="Genomic_DNA"/>
</dbReference>
<feature type="domain" description="Methyl-accepting transducer" evidence="6">
    <location>
        <begin position="585"/>
        <end position="814"/>
    </location>
</feature>
<dbReference type="GO" id="GO:0007165">
    <property type="term" value="P:signal transduction"/>
    <property type="evidence" value="ECO:0007669"/>
    <property type="project" value="UniProtKB-KW"/>
</dbReference>
<dbReference type="CDD" id="cd11386">
    <property type="entry name" value="MCP_signal"/>
    <property type="match status" value="1"/>
</dbReference>
<dbReference type="OrthoDB" id="3289104at2"/>
<dbReference type="Gene3D" id="6.10.340.10">
    <property type="match status" value="1"/>
</dbReference>
<dbReference type="InterPro" id="IPR004089">
    <property type="entry name" value="MCPsignal_dom"/>
</dbReference>
<dbReference type="InterPro" id="IPR051310">
    <property type="entry name" value="MCP_chemotaxis"/>
</dbReference>
<dbReference type="FunFam" id="1.10.287.950:FF:000001">
    <property type="entry name" value="Methyl-accepting chemotaxis sensory transducer"/>
    <property type="match status" value="1"/>
</dbReference>
<evidence type="ECO:0000256" key="3">
    <source>
        <dbReference type="ARBA" id="ARBA00029447"/>
    </source>
</evidence>
<dbReference type="InterPro" id="IPR003660">
    <property type="entry name" value="HAMP_dom"/>
</dbReference>
<keyword evidence="2" id="KW-0145">Chemotaxis</keyword>
<evidence type="ECO:0000313" key="8">
    <source>
        <dbReference type="EMBL" id="PWW01355.1"/>
    </source>
</evidence>
<dbReference type="Proteomes" id="UP000246352">
    <property type="component" value="Unassembled WGS sequence"/>
</dbReference>
<dbReference type="SMART" id="SM00304">
    <property type="entry name" value="HAMP"/>
    <property type="match status" value="2"/>
</dbReference>
<dbReference type="PANTHER" id="PTHR43531:SF11">
    <property type="entry name" value="METHYL-ACCEPTING CHEMOTAXIS PROTEIN 3"/>
    <property type="match status" value="1"/>
</dbReference>
<organism evidence="8 9">
    <name type="scientific">Hoeflea marina</name>
    <dbReference type="NCBI Taxonomy" id="274592"/>
    <lineage>
        <taxon>Bacteria</taxon>
        <taxon>Pseudomonadati</taxon>
        <taxon>Pseudomonadota</taxon>
        <taxon>Alphaproteobacteria</taxon>
        <taxon>Hyphomicrobiales</taxon>
        <taxon>Rhizobiaceae</taxon>
        <taxon>Hoeflea</taxon>
    </lineage>
</organism>
<evidence type="ECO:0000256" key="1">
    <source>
        <dbReference type="ARBA" id="ARBA00004370"/>
    </source>
</evidence>
<dbReference type="CDD" id="cd06225">
    <property type="entry name" value="HAMP"/>
    <property type="match status" value="1"/>
</dbReference>
<evidence type="ECO:0000313" key="9">
    <source>
        <dbReference type="Proteomes" id="UP000246352"/>
    </source>
</evidence>
<dbReference type="SUPFAM" id="SSF58104">
    <property type="entry name" value="Methyl-accepting chemotaxis protein (MCP) signaling domain"/>
    <property type="match status" value="1"/>
</dbReference>
<dbReference type="PROSITE" id="PS50885">
    <property type="entry name" value="HAMP"/>
    <property type="match status" value="2"/>
</dbReference>
<dbReference type="SMART" id="SM00283">
    <property type="entry name" value="MA"/>
    <property type="match status" value="1"/>
</dbReference>
<dbReference type="Pfam" id="PF00015">
    <property type="entry name" value="MCPsignal"/>
    <property type="match status" value="1"/>
</dbReference>
<comment type="caution">
    <text evidence="8">The sequence shown here is derived from an EMBL/GenBank/DDBJ whole genome shotgun (WGS) entry which is preliminary data.</text>
</comment>
<proteinExistence type="inferred from homology"/>
<dbReference type="GO" id="GO:0006935">
    <property type="term" value="P:chemotaxis"/>
    <property type="evidence" value="ECO:0007669"/>
    <property type="project" value="UniProtKB-KW"/>
</dbReference>
<evidence type="ECO:0000256" key="2">
    <source>
        <dbReference type="ARBA" id="ARBA00022500"/>
    </source>
</evidence>
<protein>
    <submittedName>
        <fullName evidence="8">Methyl-accepting chemotaxis protein</fullName>
    </submittedName>
</protein>
<accession>A0A317PK84</accession>
<comment type="subcellular location">
    <subcellularLocation>
        <location evidence="1">Membrane</location>
    </subcellularLocation>
</comment>
<sequence>MIIDRLLARFSIQTKVIVFILPLIGGIAGLATINLYTGSMLGERLDGTSASIESLSGFQQAYRGMNEFLQHATEAKRDEVIGQLDAQVDRMQQILALAGNSREETAITNATEITTALRGQMDGLWALHDEETAIRTQFADALASLNDARSRLIEKSDAIEADLVSAEYEAKQLLRAAEKLGNGAEAVVRVSSALSRAATPEEAFTLANEMRKEIMLHNRTLPAYIPGSKAELRSIITDNFDGILAVLKSDVVSEPGMIQLQKFANGLRPTGLQLQGLAANTARDATIRFAELDKPIIRGQTITKSARQFLTIANQLERSMIEFLAEPTEERAALLDTRVAAIAQNLQLMQLTDGGDELFETIGQDAADRARGLPPIAAELVVTAESRRAAFGEASSRIHDAWNNVLTFASSQEAGAASVKTRASGITLSAAVIAGLFGLLAAVLLVAALKGPILRLVSSMRDVAEGKLDAEISGGSRSDEIGQMARALGIFKANAIDKIRIEQESETTRRQAAVERQRSDIEKAQAEEELQLVVTSLGEALRNLAQGDLVATIDTPFSGSLDSLRVDFNDSVERMRDALSQIRDNAHSIQGNSDQMRSAADDLSRRTEQQAASLEETAAAVDEISATVRESSNRAADTNRLASETCADAVRTGEIVSRANDAMGRIEQASGKINQIIGVIDEIAFQTNLLALNAGVEAARAGEAGRGFAVVAQEVRELAGRSAKAAKEIKELIAQSGTEVKSGVTLVGETGEAIARINERIEEISAHINSIAKGASEQATGLNEVNSAVNQMDQMTQQNAAMVEETSAASHELAKEAAALTQLVAAFRVDLAVDGDQRSYAA</sequence>
<dbReference type="RefSeq" id="WP_110031180.1">
    <property type="nucleotide sequence ID" value="NZ_QGTR01000002.1"/>
</dbReference>
<comment type="similarity">
    <text evidence="3">Belongs to the methyl-accepting chemotaxis (MCP) protein family.</text>
</comment>
<reference evidence="8 9" key="1">
    <citation type="submission" date="2018-05" db="EMBL/GenBank/DDBJ databases">
        <title>Genomic Encyclopedia of Type Strains, Phase IV (KMG-IV): sequencing the most valuable type-strain genomes for metagenomic binning, comparative biology and taxonomic classification.</title>
        <authorList>
            <person name="Goeker M."/>
        </authorList>
    </citation>
    <scope>NUCLEOTIDE SEQUENCE [LARGE SCALE GENOMIC DNA]</scope>
    <source>
        <strain evidence="8 9">DSM 16791</strain>
    </source>
</reference>
<feature type="domain" description="HAMP" evidence="7">
    <location>
        <begin position="528"/>
        <end position="580"/>
    </location>
</feature>
<keyword evidence="5" id="KW-0472">Membrane</keyword>
<dbReference type="PANTHER" id="PTHR43531">
    <property type="entry name" value="PROTEIN ICFG"/>
    <property type="match status" value="1"/>
</dbReference>
<dbReference type="SUPFAM" id="SSF158472">
    <property type="entry name" value="HAMP domain-like"/>
    <property type="match status" value="1"/>
</dbReference>
<gene>
    <name evidence="8" type="ORF">DFR52_10213</name>
</gene>
<evidence type="ECO:0000256" key="5">
    <source>
        <dbReference type="SAM" id="Phobius"/>
    </source>
</evidence>
<evidence type="ECO:0000259" key="6">
    <source>
        <dbReference type="PROSITE" id="PS50111"/>
    </source>
</evidence>
<dbReference type="GO" id="GO:0016020">
    <property type="term" value="C:membrane"/>
    <property type="evidence" value="ECO:0007669"/>
    <property type="project" value="UniProtKB-SubCell"/>
</dbReference>
<feature type="domain" description="HAMP" evidence="7">
    <location>
        <begin position="447"/>
        <end position="500"/>
    </location>
</feature>
<dbReference type="Gene3D" id="1.10.287.950">
    <property type="entry name" value="Methyl-accepting chemotaxis protein"/>
    <property type="match status" value="1"/>
</dbReference>
<dbReference type="Pfam" id="PF00672">
    <property type="entry name" value="HAMP"/>
    <property type="match status" value="1"/>
</dbReference>
<keyword evidence="9" id="KW-1185">Reference proteome</keyword>
<evidence type="ECO:0000256" key="4">
    <source>
        <dbReference type="PROSITE-ProRule" id="PRU00284"/>
    </source>
</evidence>
<feature type="transmembrane region" description="Helical" evidence="5">
    <location>
        <begin position="16"/>
        <end position="36"/>
    </location>
</feature>
<dbReference type="AlphaFoldDB" id="A0A317PK84"/>
<keyword evidence="5" id="KW-0812">Transmembrane</keyword>
<dbReference type="PROSITE" id="PS50111">
    <property type="entry name" value="CHEMOTAXIS_TRANSDUC_2"/>
    <property type="match status" value="1"/>
</dbReference>
<keyword evidence="5" id="KW-1133">Transmembrane helix</keyword>